<keyword evidence="3" id="KW-1185">Reference proteome</keyword>
<reference evidence="3" key="1">
    <citation type="journal article" date="2019" name="Int. J. Syst. Evol. Microbiol.">
        <title>The Global Catalogue of Microorganisms (GCM) 10K type strain sequencing project: providing services to taxonomists for standard genome sequencing and annotation.</title>
        <authorList>
            <consortium name="The Broad Institute Genomics Platform"/>
            <consortium name="The Broad Institute Genome Sequencing Center for Infectious Disease"/>
            <person name="Wu L."/>
            <person name="Ma J."/>
        </authorList>
    </citation>
    <scope>NUCLEOTIDE SEQUENCE [LARGE SCALE GENOMIC DNA]</scope>
    <source>
        <strain evidence="3">JCM 18537</strain>
    </source>
</reference>
<sequence>MYILLALIAAAVVGIAVHFATPRRELRGVALIPAVAAAVAAALYTALTWAGLGEASFWQWAIVLAAAAAAAVGSSLVLTRIRGARDAAAARAAGVR</sequence>
<feature type="transmembrane region" description="Helical" evidence="1">
    <location>
        <begin position="29"/>
        <end position="50"/>
    </location>
</feature>
<evidence type="ECO:0000313" key="3">
    <source>
        <dbReference type="Proteomes" id="UP001501645"/>
    </source>
</evidence>
<keyword evidence="1" id="KW-0472">Membrane</keyword>
<feature type="transmembrane region" description="Helical" evidence="1">
    <location>
        <begin position="57"/>
        <end position="78"/>
    </location>
</feature>
<keyword evidence="1" id="KW-0812">Transmembrane</keyword>
<keyword evidence="1" id="KW-1133">Transmembrane helix</keyword>
<dbReference type="EMBL" id="BAABKO010000001">
    <property type="protein sequence ID" value="GAA4767187.1"/>
    <property type="molecule type" value="Genomic_DNA"/>
</dbReference>
<evidence type="ECO:0008006" key="4">
    <source>
        <dbReference type="Google" id="ProtNLM"/>
    </source>
</evidence>
<proteinExistence type="predicted"/>
<comment type="caution">
    <text evidence="2">The sequence shown here is derived from an EMBL/GenBank/DDBJ whole genome shotgun (WGS) entry which is preliminary data.</text>
</comment>
<organism evidence="2 3">
    <name type="scientific">Microbacterium gilvum</name>
    <dbReference type="NCBI Taxonomy" id="1336204"/>
    <lineage>
        <taxon>Bacteria</taxon>
        <taxon>Bacillati</taxon>
        <taxon>Actinomycetota</taxon>
        <taxon>Actinomycetes</taxon>
        <taxon>Micrococcales</taxon>
        <taxon>Microbacteriaceae</taxon>
        <taxon>Microbacterium</taxon>
    </lineage>
</organism>
<gene>
    <name evidence="2" type="ORF">GCM10023351_08200</name>
</gene>
<dbReference type="RefSeq" id="WP_345436224.1">
    <property type="nucleotide sequence ID" value="NZ_BAABKO010000001.1"/>
</dbReference>
<accession>A0ABP8ZVS0</accession>
<evidence type="ECO:0000313" key="2">
    <source>
        <dbReference type="EMBL" id="GAA4767187.1"/>
    </source>
</evidence>
<protein>
    <recommendedName>
        <fullName evidence="4">Integral membrane protein</fullName>
    </recommendedName>
</protein>
<name>A0ABP8ZVS0_9MICO</name>
<dbReference type="Proteomes" id="UP001501645">
    <property type="component" value="Unassembled WGS sequence"/>
</dbReference>
<evidence type="ECO:0000256" key="1">
    <source>
        <dbReference type="SAM" id="Phobius"/>
    </source>
</evidence>